<comment type="similarity">
    <text evidence="1">Belongs to the thioesterase family.</text>
</comment>
<dbReference type="Pfam" id="PF00975">
    <property type="entry name" value="Thioesterase"/>
    <property type="match status" value="1"/>
</dbReference>
<protein>
    <submittedName>
        <fullName evidence="4">Thioesterase</fullName>
    </submittedName>
</protein>
<gene>
    <name evidence="4" type="ORF">D8771_28410</name>
</gene>
<dbReference type="Gene3D" id="3.40.50.1820">
    <property type="entry name" value="alpha/beta hydrolase"/>
    <property type="match status" value="1"/>
</dbReference>
<dbReference type="GO" id="GO:0016787">
    <property type="term" value="F:hydrolase activity"/>
    <property type="evidence" value="ECO:0007669"/>
    <property type="project" value="UniProtKB-KW"/>
</dbReference>
<dbReference type="InterPro" id="IPR012223">
    <property type="entry name" value="TEII"/>
</dbReference>
<dbReference type="PANTHER" id="PTHR11487:SF0">
    <property type="entry name" value="S-ACYL FATTY ACID SYNTHASE THIOESTERASE, MEDIUM CHAIN"/>
    <property type="match status" value="1"/>
</dbReference>
<dbReference type="SUPFAM" id="SSF53474">
    <property type="entry name" value="alpha/beta-Hydrolases"/>
    <property type="match status" value="1"/>
</dbReference>
<accession>A0A6C1BY41</accession>
<evidence type="ECO:0000256" key="2">
    <source>
        <dbReference type="ARBA" id="ARBA00022801"/>
    </source>
</evidence>
<sequence>MKAARTCDPWMRSYRPGPPGAHRLVCFPHAGGSAGFYRPLCLALADRFDVWALQYPGRQDRHTEPCVTDLHTLADLLFARLRKEADRPMAFLGHSMGALLAYEVAQRFAQRLDASPSRLFVSARRAPDRPPGRAVDLTGDGGLLAEIRLLSGTHPGLLEDEETLRMILEPLRADYRALQSYRFTAAPPLRCPVTALTGACDPRTSREDAAAWQKHTTGGFELKVFPGGHFFLSERPRDVAAFVAERLSAGRRSG</sequence>
<dbReference type="RefSeq" id="WP_031175097.1">
    <property type="nucleotide sequence ID" value="NZ_BBQG01000010.1"/>
</dbReference>
<evidence type="ECO:0000259" key="3">
    <source>
        <dbReference type="SMART" id="SM00824"/>
    </source>
</evidence>
<keyword evidence="2" id="KW-0378">Hydrolase</keyword>
<name>A0A6C1BY41_9ACTN</name>
<dbReference type="InterPro" id="IPR020802">
    <property type="entry name" value="TesA-like"/>
</dbReference>
<proteinExistence type="inferred from homology"/>
<organism evidence="4 5">
    <name type="scientific">Streptomyces albus</name>
    <dbReference type="NCBI Taxonomy" id="1888"/>
    <lineage>
        <taxon>Bacteria</taxon>
        <taxon>Bacillati</taxon>
        <taxon>Actinomycetota</taxon>
        <taxon>Actinomycetes</taxon>
        <taxon>Kitasatosporales</taxon>
        <taxon>Streptomycetaceae</taxon>
        <taxon>Streptomyces</taxon>
    </lineage>
</organism>
<feature type="domain" description="Thioesterase TesA-like" evidence="3">
    <location>
        <begin position="25"/>
        <end position="247"/>
    </location>
</feature>
<reference evidence="4 5" key="1">
    <citation type="submission" date="2018-10" db="EMBL/GenBank/DDBJ databases">
        <title>Isolation of pseudouridimycin from Streptomyces albus DSM 40763.</title>
        <authorList>
            <person name="Rosenqvist P."/>
            <person name="Metsae-Ketelae M."/>
            <person name="Virta P."/>
        </authorList>
    </citation>
    <scope>NUCLEOTIDE SEQUENCE [LARGE SCALE GENOMIC DNA]</scope>
    <source>
        <strain evidence="4 5">DSM 40763</strain>
    </source>
</reference>
<dbReference type="GO" id="GO:0008610">
    <property type="term" value="P:lipid biosynthetic process"/>
    <property type="evidence" value="ECO:0007669"/>
    <property type="project" value="TreeGrafter"/>
</dbReference>
<evidence type="ECO:0000313" key="4">
    <source>
        <dbReference type="EMBL" id="TGG76871.1"/>
    </source>
</evidence>
<dbReference type="InterPro" id="IPR029058">
    <property type="entry name" value="AB_hydrolase_fold"/>
</dbReference>
<dbReference type="Proteomes" id="UP000298111">
    <property type="component" value="Unassembled WGS sequence"/>
</dbReference>
<dbReference type="AlphaFoldDB" id="A0A6C1BY41"/>
<evidence type="ECO:0000313" key="5">
    <source>
        <dbReference type="Proteomes" id="UP000298111"/>
    </source>
</evidence>
<comment type="caution">
    <text evidence="4">The sequence shown here is derived from an EMBL/GenBank/DDBJ whole genome shotgun (WGS) entry which is preliminary data.</text>
</comment>
<dbReference type="EMBL" id="RCIY01000101">
    <property type="protein sequence ID" value="TGG76871.1"/>
    <property type="molecule type" value="Genomic_DNA"/>
</dbReference>
<dbReference type="InterPro" id="IPR001031">
    <property type="entry name" value="Thioesterase"/>
</dbReference>
<evidence type="ECO:0000256" key="1">
    <source>
        <dbReference type="ARBA" id="ARBA00007169"/>
    </source>
</evidence>
<dbReference type="GeneID" id="75185742"/>
<dbReference type="SMART" id="SM00824">
    <property type="entry name" value="PKS_TE"/>
    <property type="match status" value="1"/>
</dbReference>
<dbReference type="PANTHER" id="PTHR11487">
    <property type="entry name" value="THIOESTERASE"/>
    <property type="match status" value="1"/>
</dbReference>